<dbReference type="InterPro" id="IPR031166">
    <property type="entry name" value="G_ENGA"/>
</dbReference>
<keyword evidence="11" id="KW-1185">Reference proteome</keyword>
<dbReference type="InterPro" id="IPR016484">
    <property type="entry name" value="GTPase_Der"/>
</dbReference>
<evidence type="ECO:0000259" key="9">
    <source>
        <dbReference type="PROSITE" id="PS51712"/>
    </source>
</evidence>
<dbReference type="PANTHER" id="PTHR43834:SF2">
    <property type="entry name" value="GTPASE DER"/>
    <property type="match status" value="1"/>
</dbReference>
<evidence type="ECO:0000256" key="4">
    <source>
        <dbReference type="ARBA" id="ARBA00022737"/>
    </source>
</evidence>
<evidence type="ECO:0000256" key="1">
    <source>
        <dbReference type="ARBA" id="ARBA00008279"/>
    </source>
</evidence>
<dbReference type="CDD" id="cd01895">
    <property type="entry name" value="EngA2"/>
    <property type="match status" value="1"/>
</dbReference>
<dbReference type="InterPro" id="IPR006073">
    <property type="entry name" value="GTP-bd"/>
</dbReference>
<reference evidence="10 11" key="1">
    <citation type="journal article" date="2019" name="Plant Biotechnol. J.">
        <title>The red bayberry genome and genetic basis of sex determination.</title>
        <authorList>
            <person name="Jia H.M."/>
            <person name="Jia H.J."/>
            <person name="Cai Q.L."/>
            <person name="Wang Y."/>
            <person name="Zhao H.B."/>
            <person name="Yang W.F."/>
            <person name="Wang G.Y."/>
            <person name="Li Y.H."/>
            <person name="Zhan D.L."/>
            <person name="Shen Y.T."/>
            <person name="Niu Q.F."/>
            <person name="Chang L."/>
            <person name="Qiu J."/>
            <person name="Zhao L."/>
            <person name="Xie H.B."/>
            <person name="Fu W.Y."/>
            <person name="Jin J."/>
            <person name="Li X.W."/>
            <person name="Jiao Y."/>
            <person name="Zhou C.C."/>
            <person name="Tu T."/>
            <person name="Chai C.Y."/>
            <person name="Gao J.L."/>
            <person name="Fan L.J."/>
            <person name="van de Weg E."/>
            <person name="Wang J.Y."/>
            <person name="Gao Z.S."/>
        </authorList>
    </citation>
    <scope>NUCLEOTIDE SEQUENCE [LARGE SCALE GENOMIC DNA]</scope>
    <source>
        <tissue evidence="10">Leaves</tissue>
    </source>
</reference>
<dbReference type="NCBIfam" id="TIGR00231">
    <property type="entry name" value="small_GTP"/>
    <property type="match status" value="1"/>
</dbReference>
<feature type="region of interest" description="Disordered" evidence="8">
    <location>
        <begin position="56"/>
        <end position="92"/>
    </location>
</feature>
<dbReference type="GO" id="GO:0005525">
    <property type="term" value="F:GTP binding"/>
    <property type="evidence" value="ECO:0007669"/>
    <property type="project" value="UniProtKB-KW"/>
</dbReference>
<comment type="similarity">
    <text evidence="1">Belongs to the TRAFAC class TrmE-Era-EngA-EngB-Septin-like GTPase superfamily. EngA (Der) GTPase family.</text>
</comment>
<protein>
    <recommendedName>
        <fullName evidence="2">GTPase Der</fullName>
    </recommendedName>
    <alternativeName>
        <fullName evidence="7">GTP-binding protein EngA</fullName>
    </alternativeName>
</protein>
<dbReference type="OrthoDB" id="8954335at2759"/>
<evidence type="ECO:0000313" key="11">
    <source>
        <dbReference type="Proteomes" id="UP000516437"/>
    </source>
</evidence>
<dbReference type="CDD" id="cd01894">
    <property type="entry name" value="EngA1"/>
    <property type="match status" value="1"/>
</dbReference>
<dbReference type="Gene3D" id="3.30.300.20">
    <property type="match status" value="1"/>
</dbReference>
<evidence type="ECO:0000256" key="2">
    <source>
        <dbReference type="ARBA" id="ARBA00020953"/>
    </source>
</evidence>
<dbReference type="FunFam" id="3.40.50.300:FF:001185">
    <property type="entry name" value="GTPase Der"/>
    <property type="match status" value="1"/>
</dbReference>
<name>A0A6A1WVB9_9ROSI</name>
<keyword evidence="6" id="KW-0342">GTP-binding</keyword>
<dbReference type="Pfam" id="PF01926">
    <property type="entry name" value="MMR_HSR1"/>
    <property type="match status" value="2"/>
</dbReference>
<evidence type="ECO:0000256" key="7">
    <source>
        <dbReference type="ARBA" id="ARBA00032345"/>
    </source>
</evidence>
<evidence type="ECO:0000256" key="5">
    <source>
        <dbReference type="ARBA" id="ARBA00022741"/>
    </source>
</evidence>
<dbReference type="PRINTS" id="PR00326">
    <property type="entry name" value="GTP1OBG"/>
</dbReference>
<comment type="caution">
    <text evidence="10">The sequence shown here is derived from an EMBL/GenBank/DDBJ whole genome shotgun (WGS) entry which is preliminary data.</text>
</comment>
<dbReference type="GO" id="GO:0042254">
    <property type="term" value="P:ribosome biogenesis"/>
    <property type="evidence" value="ECO:0007669"/>
    <property type="project" value="UniProtKB-KW"/>
</dbReference>
<evidence type="ECO:0000256" key="3">
    <source>
        <dbReference type="ARBA" id="ARBA00022517"/>
    </source>
</evidence>
<evidence type="ECO:0000313" key="10">
    <source>
        <dbReference type="EMBL" id="KAB1227667.1"/>
    </source>
</evidence>
<keyword evidence="3" id="KW-0690">Ribosome biogenesis</keyword>
<keyword evidence="5" id="KW-0547">Nucleotide-binding</keyword>
<sequence length="658" mass="72878">MQALELFQSTFPRTICFRSPIPKPSYSPSASSLFPAILRSFSLSLSLPKGFLLPHCSSRSPNAKRQQGEQGGEQFEEEEHHEFGEEEGIESDGEDYSAVDLDALEEEARDAVREYSSTLSRELRIEDVVDDRSESGRKQKRHKSTTTTKIPDHLLPRVTIVGRPNVGKSALFNRLVGGNKAIVVDEPGVTRDRLYGRSFWGEYEFMVVDTGGVLNISKSQADVMEDLAITTTIGMDGIPLASREAAVARMPSMIERQAAVAVEEASVVIFLVDGQAGLTAADQEIADWLRKNYSNKCVILAVNKCESQRKGMMQASEFWFLGFSPLPISAISGTGTGELLDLVCAGLKKIEGPENHDEEQEYVPAIAIVGRPNVGKSSILNALVGEDRTIVSPISGTTRDAIDTEFTTTDGQKFRLIDTAGIRRRAAVASSGSTTEALSVNRAFRAVRRSDVVALVIEAMACITEQDFRIAERIESEGKGCLIVVNKWDTIPNKNQQTATYYEQDVREKLRTLHWAPIVYSTAIAGQSVEKVIVAASAVEKERSRRLGTSILNQVVREALAFKSPPRTRGGKRGRVYYCTQAAIRPPTFVFFVNDSKLFPETYRRYMEKQLRTDAGFSGTPIRLLWRSRRKTQKDEGRAETRRQANLVPHDTKLAVAS</sequence>
<dbReference type="InterPro" id="IPR005225">
    <property type="entry name" value="Small_GTP-bd"/>
</dbReference>
<dbReference type="SUPFAM" id="SSF52540">
    <property type="entry name" value="P-loop containing nucleoside triphosphate hydrolases"/>
    <property type="match status" value="2"/>
</dbReference>
<dbReference type="FunFam" id="3.40.50.300:FF:000040">
    <property type="entry name" value="GTPase Der"/>
    <property type="match status" value="1"/>
</dbReference>
<dbReference type="Proteomes" id="UP000516437">
    <property type="component" value="Chromosome 1"/>
</dbReference>
<dbReference type="EMBL" id="RXIC02000019">
    <property type="protein sequence ID" value="KAB1227667.1"/>
    <property type="molecule type" value="Genomic_DNA"/>
</dbReference>
<dbReference type="InterPro" id="IPR027417">
    <property type="entry name" value="P-loop_NTPase"/>
</dbReference>
<dbReference type="HAMAP" id="MF_00195">
    <property type="entry name" value="GTPase_Der"/>
    <property type="match status" value="1"/>
</dbReference>
<evidence type="ECO:0000256" key="8">
    <source>
        <dbReference type="SAM" id="MobiDB-lite"/>
    </source>
</evidence>
<dbReference type="PANTHER" id="PTHR43834">
    <property type="entry name" value="GTPASE DER"/>
    <property type="match status" value="1"/>
</dbReference>
<accession>A0A6A1WVB9</accession>
<proteinExistence type="inferred from homology"/>
<keyword evidence="4" id="KW-0677">Repeat</keyword>
<evidence type="ECO:0000256" key="6">
    <source>
        <dbReference type="ARBA" id="ARBA00023134"/>
    </source>
</evidence>
<dbReference type="FunFam" id="3.30.300.20:FF:000004">
    <property type="entry name" value="GTPase Der"/>
    <property type="match status" value="1"/>
</dbReference>
<dbReference type="AlphaFoldDB" id="A0A6A1WVB9"/>
<dbReference type="NCBIfam" id="TIGR03594">
    <property type="entry name" value="GTPase_EngA"/>
    <property type="match status" value="1"/>
</dbReference>
<feature type="domain" description="EngA-type G" evidence="9">
    <location>
        <begin position="364"/>
        <end position="544"/>
    </location>
</feature>
<dbReference type="Gene3D" id="3.40.50.300">
    <property type="entry name" value="P-loop containing nucleotide triphosphate hydrolases"/>
    <property type="match status" value="2"/>
</dbReference>
<dbReference type="GO" id="GO:0009507">
    <property type="term" value="C:chloroplast"/>
    <property type="evidence" value="ECO:0007669"/>
    <property type="project" value="TreeGrafter"/>
</dbReference>
<dbReference type="PROSITE" id="PS51712">
    <property type="entry name" value="G_ENGA"/>
    <property type="match status" value="1"/>
</dbReference>
<gene>
    <name evidence="10" type="ORF">CJ030_MR1G023281</name>
</gene>
<dbReference type="Pfam" id="PF14714">
    <property type="entry name" value="KH_dom-like"/>
    <property type="match status" value="1"/>
</dbReference>
<organism evidence="10 11">
    <name type="scientific">Morella rubra</name>
    <name type="common">Chinese bayberry</name>
    <dbReference type="NCBI Taxonomy" id="262757"/>
    <lineage>
        <taxon>Eukaryota</taxon>
        <taxon>Viridiplantae</taxon>
        <taxon>Streptophyta</taxon>
        <taxon>Embryophyta</taxon>
        <taxon>Tracheophyta</taxon>
        <taxon>Spermatophyta</taxon>
        <taxon>Magnoliopsida</taxon>
        <taxon>eudicotyledons</taxon>
        <taxon>Gunneridae</taxon>
        <taxon>Pentapetalae</taxon>
        <taxon>rosids</taxon>
        <taxon>fabids</taxon>
        <taxon>Fagales</taxon>
        <taxon>Myricaceae</taxon>
        <taxon>Morella</taxon>
    </lineage>
</organism>
<dbReference type="InterPro" id="IPR032859">
    <property type="entry name" value="KH_dom-like"/>
</dbReference>
<dbReference type="InterPro" id="IPR015946">
    <property type="entry name" value="KH_dom-like_a/b"/>
</dbReference>